<dbReference type="AlphaFoldDB" id="A0A1G5NB83"/>
<evidence type="ECO:0000256" key="8">
    <source>
        <dbReference type="ARBA" id="ARBA00022989"/>
    </source>
</evidence>
<dbReference type="GO" id="GO:0051205">
    <property type="term" value="P:protein insertion into membrane"/>
    <property type="evidence" value="ECO:0007669"/>
    <property type="project" value="TreeGrafter"/>
</dbReference>
<dbReference type="NCBIfam" id="TIGR03593">
    <property type="entry name" value="yidC_nterm"/>
    <property type="match status" value="1"/>
</dbReference>
<dbReference type="OrthoDB" id="9780552at2"/>
<evidence type="ECO:0000256" key="9">
    <source>
        <dbReference type="ARBA" id="ARBA00023136"/>
    </source>
</evidence>
<feature type="transmembrane region" description="Helical" evidence="13">
    <location>
        <begin position="511"/>
        <end position="531"/>
    </location>
</feature>
<feature type="transmembrane region" description="Helical" evidence="13">
    <location>
        <begin position="449"/>
        <end position="469"/>
    </location>
</feature>
<evidence type="ECO:0000259" key="16">
    <source>
        <dbReference type="Pfam" id="PF14849"/>
    </source>
</evidence>
<dbReference type="HAMAP" id="MF_01810">
    <property type="entry name" value="YidC_type1"/>
    <property type="match status" value="1"/>
</dbReference>
<dbReference type="Gene3D" id="2.70.98.90">
    <property type="match status" value="1"/>
</dbReference>
<sequence length="607" mass="67211">MDNNRNVIIAIALSLAILLGWQYFVAGPRIEAQRQQQQAEVQQATDQDTSVAGTPGATAPGGADAPAGAAPQIPPSASETAPATGGTAEPAADTPRLAVDTPALQGSISLVGGRIDELDLKRYHATPHPKSPMIELFSPIGSADPYYADFGWVASAGGPAVPDANTVWQTDAETLTPDKPVTLTWDNGQGLVFKRQIAVDDNYMFTVSQSVENSSGAPVTLYPYGLISRHGTPGGRSFYILHEGPIGVFGDEGLKEVKYSDLEDESVTPAKTNDGWLGITDKYWASALIPRGESPFQGRFLRTEDGTVPTYQADFLGDAVTVQPGASANHETLLFAGAKVVTLLKQYEQSFDIDRLDLLIDWGWFYFLTKPMFFVIDFLFHFLGNFGLAILAVTVIVKAIFFPLANKSYASMSKMKKMQPQIKKLQERYKDDKPAMQKEMMELYRREKINPLAGCWPVLIQIPVFFSLYKVLFVTIEMRHAPFFGWIHDLSAPDPTNIFNLFGLLPFEASFLHLGVWPLIMGLTMFVQMRMNPQPPDKTQAMIFNWMPLIFMFMLASFPAGLVIYWAWNNFLSVLQQGIIMRRNGVKIELWDNVKGLFGRKSDTPAE</sequence>
<evidence type="ECO:0000256" key="13">
    <source>
        <dbReference type="HAMAP-Rule" id="MF_01810"/>
    </source>
</evidence>
<dbReference type="NCBIfam" id="TIGR03592">
    <property type="entry name" value="yidC_oxa1_cterm"/>
    <property type="match status" value="1"/>
</dbReference>
<evidence type="ECO:0000256" key="12">
    <source>
        <dbReference type="ARBA" id="ARBA00033342"/>
    </source>
</evidence>
<dbReference type="InterPro" id="IPR001708">
    <property type="entry name" value="YidC/ALB3/OXA1/COX18"/>
</dbReference>
<feature type="transmembrane region" description="Helical" evidence="13">
    <location>
        <begin position="6"/>
        <end position="26"/>
    </location>
</feature>
<feature type="region of interest" description="Disordered" evidence="14">
    <location>
        <begin position="36"/>
        <end position="95"/>
    </location>
</feature>
<dbReference type="GO" id="GO:0015031">
    <property type="term" value="P:protein transport"/>
    <property type="evidence" value="ECO:0007669"/>
    <property type="project" value="UniProtKB-KW"/>
</dbReference>
<reference evidence="17 18" key="1">
    <citation type="submission" date="2016-10" db="EMBL/GenBank/DDBJ databases">
        <authorList>
            <person name="de Groot N.N."/>
        </authorList>
    </citation>
    <scope>NUCLEOTIDE SEQUENCE [LARGE SCALE GENOMIC DNA]</scope>
    <source>
        <strain evidence="17 18">DSM 2698</strain>
    </source>
</reference>
<dbReference type="Pfam" id="PF14849">
    <property type="entry name" value="YidC_periplas"/>
    <property type="match status" value="1"/>
</dbReference>
<keyword evidence="8 13" id="KW-1133">Transmembrane helix</keyword>
<dbReference type="InterPro" id="IPR028053">
    <property type="entry name" value="Membr_insert_YidC_N"/>
</dbReference>
<feature type="transmembrane region" description="Helical" evidence="13">
    <location>
        <begin position="543"/>
        <end position="568"/>
    </location>
</feature>
<evidence type="ECO:0000256" key="2">
    <source>
        <dbReference type="ARBA" id="ARBA00010527"/>
    </source>
</evidence>
<dbReference type="RefSeq" id="WP_092811502.1">
    <property type="nucleotide sequence ID" value="NZ_FMVW01000003.1"/>
</dbReference>
<evidence type="ECO:0000256" key="7">
    <source>
        <dbReference type="ARBA" id="ARBA00022927"/>
    </source>
</evidence>
<comment type="subcellular location">
    <subcellularLocation>
        <location evidence="1">Cell inner membrane</location>
        <topology evidence="1">Multi-pass membrane protein</topology>
    </subcellularLocation>
    <subcellularLocation>
        <location evidence="13">Cell membrane</location>
        <topology evidence="13">Multi-pass membrane protein</topology>
    </subcellularLocation>
</comment>
<dbReference type="GO" id="GO:0032977">
    <property type="term" value="F:membrane insertase activity"/>
    <property type="evidence" value="ECO:0007669"/>
    <property type="project" value="InterPro"/>
</dbReference>
<comment type="subunit">
    <text evidence="13">Interacts with the Sec translocase complex via SecD. Specifically interacts with transmembrane segments of nascent integral membrane proteins during membrane integration.</text>
</comment>
<gene>
    <name evidence="13" type="primary">yidC</name>
    <name evidence="17" type="ORF">SAMN03080610_01654</name>
</gene>
<keyword evidence="5 13" id="KW-1003">Cell membrane</keyword>
<keyword evidence="10 13" id="KW-0143">Chaperone</keyword>
<feature type="compositionally biased region" description="Low complexity" evidence="14">
    <location>
        <begin position="36"/>
        <end position="92"/>
    </location>
</feature>
<organism evidence="17 18">
    <name type="scientific">Afifella marina DSM 2698</name>
    <dbReference type="NCBI Taxonomy" id="1120955"/>
    <lineage>
        <taxon>Bacteria</taxon>
        <taxon>Pseudomonadati</taxon>
        <taxon>Pseudomonadota</taxon>
        <taxon>Alphaproteobacteria</taxon>
        <taxon>Hyphomicrobiales</taxon>
        <taxon>Afifellaceae</taxon>
        <taxon>Afifella</taxon>
    </lineage>
</organism>
<keyword evidence="7 13" id="KW-0653">Protein transport</keyword>
<evidence type="ECO:0000256" key="3">
    <source>
        <dbReference type="ARBA" id="ARBA00015325"/>
    </source>
</evidence>
<dbReference type="InterPro" id="IPR038221">
    <property type="entry name" value="YidC_periplasmic_sf"/>
</dbReference>
<feature type="domain" description="Membrane insertase YidC N-terminal" evidence="16">
    <location>
        <begin position="96"/>
        <end position="374"/>
    </location>
</feature>
<dbReference type="CDD" id="cd19961">
    <property type="entry name" value="EcYidC-like_peri"/>
    <property type="match status" value="1"/>
</dbReference>
<evidence type="ECO:0000256" key="1">
    <source>
        <dbReference type="ARBA" id="ARBA00004429"/>
    </source>
</evidence>
<evidence type="ECO:0000256" key="10">
    <source>
        <dbReference type="ARBA" id="ARBA00023186"/>
    </source>
</evidence>
<accession>A0A1G5NB83</accession>
<evidence type="ECO:0000259" key="15">
    <source>
        <dbReference type="Pfam" id="PF02096"/>
    </source>
</evidence>
<dbReference type="CDD" id="cd20070">
    <property type="entry name" value="5TM_YidC_Alb3"/>
    <property type="match status" value="1"/>
</dbReference>
<dbReference type="GO" id="GO:0005886">
    <property type="term" value="C:plasma membrane"/>
    <property type="evidence" value="ECO:0007669"/>
    <property type="project" value="UniProtKB-SubCell"/>
</dbReference>
<dbReference type="InterPro" id="IPR028055">
    <property type="entry name" value="YidC/Oxa/ALB_C"/>
</dbReference>
<comment type="similarity">
    <text evidence="2 13">Belongs to the OXA1/ALB3/YidC family. Type 1 subfamily.</text>
</comment>
<evidence type="ECO:0000256" key="5">
    <source>
        <dbReference type="ARBA" id="ARBA00022475"/>
    </source>
</evidence>
<keyword evidence="4 13" id="KW-0813">Transport</keyword>
<comment type="function">
    <text evidence="13">Required for the insertion and/or proper folding and/or complex formation of integral membrane proteins into the membrane. Involved in integration of membrane proteins that insert both dependently and independently of the Sec translocase complex, as well as at least some lipoproteins. Aids folding of multispanning membrane proteins.</text>
</comment>
<evidence type="ECO:0000256" key="11">
    <source>
        <dbReference type="ARBA" id="ARBA00033245"/>
    </source>
</evidence>
<evidence type="ECO:0000256" key="4">
    <source>
        <dbReference type="ARBA" id="ARBA00022448"/>
    </source>
</evidence>
<dbReference type="STRING" id="1120955.SAMN03080610_01654"/>
<keyword evidence="6 13" id="KW-0812">Transmembrane</keyword>
<dbReference type="PANTHER" id="PTHR12428:SF65">
    <property type="entry name" value="CYTOCHROME C OXIDASE ASSEMBLY PROTEIN COX18, MITOCHONDRIAL"/>
    <property type="match status" value="1"/>
</dbReference>
<dbReference type="EMBL" id="FMVW01000003">
    <property type="protein sequence ID" value="SCZ34208.1"/>
    <property type="molecule type" value="Genomic_DNA"/>
</dbReference>
<evidence type="ECO:0000256" key="14">
    <source>
        <dbReference type="SAM" id="MobiDB-lite"/>
    </source>
</evidence>
<dbReference type="NCBIfam" id="NF002353">
    <property type="entry name" value="PRK01318.1-4"/>
    <property type="match status" value="1"/>
</dbReference>
<evidence type="ECO:0000256" key="6">
    <source>
        <dbReference type="ARBA" id="ARBA00022692"/>
    </source>
</evidence>
<dbReference type="InterPro" id="IPR047196">
    <property type="entry name" value="YidC_ALB_C"/>
</dbReference>
<dbReference type="PRINTS" id="PR00701">
    <property type="entry name" value="60KDINNERMP"/>
</dbReference>
<evidence type="ECO:0000313" key="17">
    <source>
        <dbReference type="EMBL" id="SCZ34208.1"/>
    </source>
</evidence>
<keyword evidence="18" id="KW-1185">Reference proteome</keyword>
<proteinExistence type="inferred from homology"/>
<protein>
    <recommendedName>
        <fullName evidence="3 13">Membrane protein insertase YidC</fullName>
    </recommendedName>
    <alternativeName>
        <fullName evidence="12 13">Foldase YidC</fullName>
    </alternativeName>
    <alternativeName>
        <fullName evidence="11 13">Membrane integrase YidC</fullName>
    </alternativeName>
    <alternativeName>
        <fullName evidence="13">Membrane protein YidC</fullName>
    </alternativeName>
</protein>
<dbReference type="InterPro" id="IPR019998">
    <property type="entry name" value="Membr_insert_YidC"/>
</dbReference>
<dbReference type="PANTHER" id="PTHR12428">
    <property type="entry name" value="OXA1"/>
    <property type="match status" value="1"/>
</dbReference>
<evidence type="ECO:0000313" key="18">
    <source>
        <dbReference type="Proteomes" id="UP000199347"/>
    </source>
</evidence>
<dbReference type="Proteomes" id="UP000199347">
    <property type="component" value="Unassembled WGS sequence"/>
</dbReference>
<feature type="transmembrane region" description="Helical" evidence="13">
    <location>
        <begin position="386"/>
        <end position="405"/>
    </location>
</feature>
<dbReference type="PRINTS" id="PR01900">
    <property type="entry name" value="YIDCPROTEIN"/>
</dbReference>
<dbReference type="Pfam" id="PF02096">
    <property type="entry name" value="60KD_IMP"/>
    <property type="match status" value="1"/>
</dbReference>
<keyword evidence="9 13" id="KW-0472">Membrane</keyword>
<feature type="domain" description="Membrane insertase YidC/Oxa/ALB C-terminal" evidence="15">
    <location>
        <begin position="386"/>
        <end position="582"/>
    </location>
</feature>
<name>A0A1G5NB83_AFIMA</name>